<dbReference type="Proteomes" id="UP000595140">
    <property type="component" value="Unassembled WGS sequence"/>
</dbReference>
<dbReference type="OrthoDB" id="1329229at2759"/>
<accession>A0A484ND59</accession>
<gene>
    <name evidence="1" type="ORF">CCAM_LOCUS40599</name>
</gene>
<evidence type="ECO:0000313" key="2">
    <source>
        <dbReference type="Proteomes" id="UP000595140"/>
    </source>
</evidence>
<keyword evidence="2" id="KW-1185">Reference proteome</keyword>
<dbReference type="AlphaFoldDB" id="A0A484ND59"/>
<evidence type="ECO:0000313" key="1">
    <source>
        <dbReference type="EMBL" id="VFQ98823.1"/>
    </source>
</evidence>
<reference evidence="1 2" key="1">
    <citation type="submission" date="2018-04" db="EMBL/GenBank/DDBJ databases">
        <authorList>
            <person name="Vogel A."/>
        </authorList>
    </citation>
    <scope>NUCLEOTIDE SEQUENCE [LARGE SCALE GENOMIC DNA]</scope>
</reference>
<proteinExistence type="predicted"/>
<protein>
    <submittedName>
        <fullName evidence="1">Uncharacterized protein</fullName>
    </submittedName>
</protein>
<sequence>MVYPCEVGRKNYNIWFDFQGLEWILEIFPKLNRKNAWAITRFERQRKISISNGSNRWGSFIRILESRVEGSTSIVIPVDKGGSNCFYNAVDAFFGKSKNTDTIPNANTLVHEKVELSEDKASAGNCFSQGAGGNEHPVGTQTSLEFIAPQNNEEHGIQTVALLQKDSVLSVKEIDHATPGGLTTEEESLKACLLNHEEQMIIEGLFKQAPEVEVSRTDDPIQFELKLMIIDDNVEEPASGDLQKEFEILKPIFEQHISDDFEQSLWMIKESLRSPFIKDKIQKGLVQTLQGKAIKATRDAMKSAQCIRAIKIKGFRDATLYCNWILYCPVLIDLHGLGVVT</sequence>
<name>A0A484ND59_9ASTE</name>
<dbReference type="EMBL" id="OOIL02006629">
    <property type="protein sequence ID" value="VFQ98823.1"/>
    <property type="molecule type" value="Genomic_DNA"/>
</dbReference>
<organism evidence="1 2">
    <name type="scientific">Cuscuta campestris</name>
    <dbReference type="NCBI Taxonomy" id="132261"/>
    <lineage>
        <taxon>Eukaryota</taxon>
        <taxon>Viridiplantae</taxon>
        <taxon>Streptophyta</taxon>
        <taxon>Embryophyta</taxon>
        <taxon>Tracheophyta</taxon>
        <taxon>Spermatophyta</taxon>
        <taxon>Magnoliopsida</taxon>
        <taxon>eudicotyledons</taxon>
        <taxon>Gunneridae</taxon>
        <taxon>Pentapetalae</taxon>
        <taxon>asterids</taxon>
        <taxon>lamiids</taxon>
        <taxon>Solanales</taxon>
        <taxon>Convolvulaceae</taxon>
        <taxon>Cuscuteae</taxon>
        <taxon>Cuscuta</taxon>
        <taxon>Cuscuta subgen. Grammica</taxon>
        <taxon>Cuscuta sect. Cleistogrammica</taxon>
    </lineage>
</organism>